<dbReference type="AlphaFoldDB" id="A0A672GF94"/>
<evidence type="ECO:0000256" key="12">
    <source>
        <dbReference type="ARBA" id="ARBA00023242"/>
    </source>
</evidence>
<evidence type="ECO:0000256" key="7">
    <source>
        <dbReference type="ARBA" id="ARBA00022679"/>
    </source>
</evidence>
<keyword evidence="6" id="KW-0507">mRNA processing</keyword>
<evidence type="ECO:0000313" key="17">
    <source>
        <dbReference type="Ensembl" id="ENSSFAP00005017491.1"/>
    </source>
</evidence>
<comment type="subcellular location">
    <subcellularLocation>
        <location evidence="3">Nucleus</location>
    </subcellularLocation>
</comment>
<dbReference type="InterPro" id="IPR048840">
    <property type="entry name" value="PolA_pol_NTPase"/>
</dbReference>
<keyword evidence="8" id="KW-0479">Metal-binding</keyword>
<dbReference type="FunFam" id="1.10.1410.10:FF:000001">
    <property type="entry name" value="Putative poly(A) polymerase gamma"/>
    <property type="match status" value="1"/>
</dbReference>
<keyword evidence="9" id="KW-0547">Nucleotide-binding</keyword>
<reference evidence="17" key="1">
    <citation type="submission" date="2019-06" db="EMBL/GenBank/DDBJ databases">
        <authorList>
            <consortium name="Wellcome Sanger Institute Data Sharing"/>
        </authorList>
    </citation>
    <scope>NUCLEOTIDE SEQUENCE [LARGE SCALE GENOMIC DNA]</scope>
</reference>
<comment type="cofactor">
    <cofactor evidence="1">
        <name>Mn(2+)</name>
        <dbReference type="ChEBI" id="CHEBI:29035"/>
    </cofactor>
</comment>
<evidence type="ECO:0000256" key="9">
    <source>
        <dbReference type="ARBA" id="ARBA00022741"/>
    </source>
</evidence>
<evidence type="ECO:0000256" key="3">
    <source>
        <dbReference type="ARBA" id="ARBA00004123"/>
    </source>
</evidence>
<evidence type="ECO:0000256" key="1">
    <source>
        <dbReference type="ARBA" id="ARBA00001936"/>
    </source>
</evidence>
<organism evidence="17 18">
    <name type="scientific">Salarias fasciatus</name>
    <name type="common">Jewelled blenny</name>
    <name type="synonym">Blennius fasciatus</name>
    <dbReference type="NCBI Taxonomy" id="181472"/>
    <lineage>
        <taxon>Eukaryota</taxon>
        <taxon>Metazoa</taxon>
        <taxon>Chordata</taxon>
        <taxon>Craniata</taxon>
        <taxon>Vertebrata</taxon>
        <taxon>Euteleostomi</taxon>
        <taxon>Actinopterygii</taxon>
        <taxon>Neopterygii</taxon>
        <taxon>Teleostei</taxon>
        <taxon>Neoteleostei</taxon>
        <taxon>Acanthomorphata</taxon>
        <taxon>Ovalentaria</taxon>
        <taxon>Blenniimorphae</taxon>
        <taxon>Blenniiformes</taxon>
        <taxon>Blennioidei</taxon>
        <taxon>Blenniidae</taxon>
        <taxon>Salariinae</taxon>
        <taxon>Salarias</taxon>
    </lineage>
</organism>
<dbReference type="GO" id="GO:0046872">
    <property type="term" value="F:metal ion binding"/>
    <property type="evidence" value="ECO:0007669"/>
    <property type="project" value="UniProtKB-KW"/>
</dbReference>
<feature type="region of interest" description="Disordered" evidence="14">
    <location>
        <begin position="1"/>
        <end position="36"/>
    </location>
</feature>
<dbReference type="GO" id="GO:1990817">
    <property type="term" value="F:poly(A) RNA polymerase activity"/>
    <property type="evidence" value="ECO:0007669"/>
    <property type="project" value="UniProtKB-EC"/>
</dbReference>
<sequence length="345" mass="39234">MRKPWRFAPRPPPRPQPPNTGLSSTMAPIGKAPPTEPDISLTQQLMRFMAAADVYEDRLVTELTLFQHFFQLSAAVFSECGLISVCAVSPGSDIDAVCVGPGFVQRHHFFYSFCRKLAAHEEVTDMLAFEKAHVPVMKLTYKGEKDSVPEAVDLMDDGLVRGLDPRCVRSLNGYRDSQQILRCVPNKHLFRTTLRVIKVWAKKRQIYSNRLGFLGGISWAILVAKVCQLYPNATVAALVTHFFRLYSTWDWKNPVRLRGANWRDPFPMMPIMTPAFPQHNSTFNMTRSNLAIISQEFVRGWSITEDVYSGRAEWASLFHTEDLGQKYQYVLMAGMSAQHSRVLLF</sequence>
<dbReference type="Ensembl" id="ENSSFAT00005018169.1">
    <property type="protein sequence ID" value="ENSSFAP00005017491.1"/>
    <property type="gene ID" value="ENSSFAG00005009254.1"/>
</dbReference>
<dbReference type="Gene3D" id="3.30.460.10">
    <property type="entry name" value="Beta Polymerase, domain 2"/>
    <property type="match status" value="1"/>
</dbReference>
<protein>
    <recommendedName>
        <fullName evidence="5">polynucleotide adenylyltransferase</fullName>
        <ecNumber evidence="5">2.7.7.19</ecNumber>
    </recommendedName>
</protein>
<evidence type="ECO:0000259" key="16">
    <source>
        <dbReference type="Pfam" id="PF20750"/>
    </source>
</evidence>
<dbReference type="Pfam" id="PF20750">
    <property type="entry name" value="PAP_NTPase"/>
    <property type="match status" value="1"/>
</dbReference>
<keyword evidence="18" id="KW-1185">Reference proteome</keyword>
<evidence type="ECO:0000313" key="18">
    <source>
        <dbReference type="Proteomes" id="UP000472267"/>
    </source>
</evidence>
<dbReference type="SUPFAM" id="SSF81631">
    <property type="entry name" value="PAP/OAS1 substrate-binding domain"/>
    <property type="match status" value="1"/>
</dbReference>
<evidence type="ECO:0000256" key="10">
    <source>
        <dbReference type="ARBA" id="ARBA00022840"/>
    </source>
</evidence>
<keyword evidence="11" id="KW-0460">Magnesium</keyword>
<dbReference type="GO" id="GO:0005524">
    <property type="term" value="F:ATP binding"/>
    <property type="evidence" value="ECO:0007669"/>
    <property type="project" value="UniProtKB-KW"/>
</dbReference>
<dbReference type="InterPro" id="IPR007012">
    <property type="entry name" value="PolA_pol_cen_dom"/>
</dbReference>
<dbReference type="SUPFAM" id="SSF81301">
    <property type="entry name" value="Nucleotidyltransferase"/>
    <property type="match status" value="1"/>
</dbReference>
<evidence type="ECO:0000256" key="6">
    <source>
        <dbReference type="ARBA" id="ARBA00022664"/>
    </source>
</evidence>
<proteinExistence type="inferred from homology"/>
<dbReference type="PANTHER" id="PTHR10682">
    <property type="entry name" value="POLY A POLYMERASE"/>
    <property type="match status" value="1"/>
</dbReference>
<dbReference type="PANTHER" id="PTHR10682:SF10">
    <property type="entry name" value="POLYNUCLEOTIDE ADENYLYLTRANSFERASE"/>
    <property type="match status" value="1"/>
</dbReference>
<dbReference type="InParanoid" id="A0A672GF94"/>
<feature type="domain" description="Poly(A) polymerase central" evidence="15">
    <location>
        <begin position="190"/>
        <end position="319"/>
    </location>
</feature>
<dbReference type="Proteomes" id="UP000472267">
    <property type="component" value="Chromosome 12"/>
</dbReference>
<evidence type="ECO:0000256" key="13">
    <source>
        <dbReference type="ARBA" id="ARBA00048830"/>
    </source>
</evidence>
<reference evidence="17" key="2">
    <citation type="submission" date="2025-08" db="UniProtKB">
        <authorList>
            <consortium name="Ensembl"/>
        </authorList>
    </citation>
    <scope>IDENTIFICATION</scope>
</reference>
<dbReference type="GO" id="GO:0005634">
    <property type="term" value="C:nucleus"/>
    <property type="evidence" value="ECO:0007669"/>
    <property type="project" value="UniProtKB-SubCell"/>
</dbReference>
<keyword evidence="7" id="KW-0808">Transferase</keyword>
<dbReference type="EC" id="2.7.7.19" evidence="5"/>
<dbReference type="Gene3D" id="1.10.1410.10">
    <property type="match status" value="1"/>
</dbReference>
<accession>A0A672GF94</accession>
<dbReference type="InterPro" id="IPR043519">
    <property type="entry name" value="NT_sf"/>
</dbReference>
<evidence type="ECO:0000256" key="11">
    <source>
        <dbReference type="ARBA" id="ARBA00022842"/>
    </source>
</evidence>
<comment type="cofactor">
    <cofactor evidence="2">
        <name>Mg(2+)</name>
        <dbReference type="ChEBI" id="CHEBI:18420"/>
    </cofactor>
</comment>
<comment type="catalytic activity">
    <reaction evidence="13">
        <text>RNA(n) + ATP = RNA(n)-3'-adenine ribonucleotide + diphosphate</text>
        <dbReference type="Rhea" id="RHEA:11332"/>
        <dbReference type="Rhea" id="RHEA-COMP:14527"/>
        <dbReference type="Rhea" id="RHEA-COMP:17347"/>
        <dbReference type="ChEBI" id="CHEBI:30616"/>
        <dbReference type="ChEBI" id="CHEBI:33019"/>
        <dbReference type="ChEBI" id="CHEBI:140395"/>
        <dbReference type="ChEBI" id="CHEBI:173115"/>
        <dbReference type="EC" id="2.7.7.19"/>
    </reaction>
</comment>
<evidence type="ECO:0000256" key="8">
    <source>
        <dbReference type="ARBA" id="ARBA00022723"/>
    </source>
</evidence>
<reference evidence="17" key="3">
    <citation type="submission" date="2025-09" db="UniProtKB">
        <authorList>
            <consortium name="Ensembl"/>
        </authorList>
    </citation>
    <scope>IDENTIFICATION</scope>
</reference>
<keyword evidence="12" id="KW-0539">Nucleus</keyword>
<evidence type="ECO:0000259" key="15">
    <source>
        <dbReference type="Pfam" id="PF04928"/>
    </source>
</evidence>
<dbReference type="GO" id="GO:0006397">
    <property type="term" value="P:mRNA processing"/>
    <property type="evidence" value="ECO:0007669"/>
    <property type="project" value="UniProtKB-KW"/>
</dbReference>
<evidence type="ECO:0000256" key="2">
    <source>
        <dbReference type="ARBA" id="ARBA00001946"/>
    </source>
</evidence>
<feature type="domain" description="Poly(A) polymerase nucleotidyltransferase" evidence="16">
    <location>
        <begin position="80"/>
        <end position="184"/>
    </location>
</feature>
<evidence type="ECO:0000256" key="5">
    <source>
        <dbReference type="ARBA" id="ARBA00012388"/>
    </source>
</evidence>
<name>A0A672GF94_SALFA</name>
<keyword evidence="10" id="KW-0067">ATP-binding</keyword>
<comment type="similarity">
    <text evidence="4">Belongs to the poly(A) polymerase family.</text>
</comment>
<dbReference type="Pfam" id="PF04928">
    <property type="entry name" value="PAP_central"/>
    <property type="match status" value="1"/>
</dbReference>
<evidence type="ECO:0000256" key="4">
    <source>
        <dbReference type="ARBA" id="ARBA00010912"/>
    </source>
</evidence>
<feature type="compositionally biased region" description="Pro residues" evidence="14">
    <location>
        <begin position="9"/>
        <end position="18"/>
    </location>
</feature>
<evidence type="ECO:0000256" key="14">
    <source>
        <dbReference type="SAM" id="MobiDB-lite"/>
    </source>
</evidence>